<reference evidence="1 2" key="1">
    <citation type="journal article" date="2022" name="bioRxiv">
        <title>The genome of the oomycete Peronosclerospora sorghi, a cosmopolitan pathogen of maize and sorghum, is inflated with dispersed pseudogenes.</title>
        <authorList>
            <person name="Fletcher K."/>
            <person name="Martin F."/>
            <person name="Isakeit T."/>
            <person name="Cavanaugh K."/>
            <person name="Magill C."/>
            <person name="Michelmore R."/>
        </authorList>
    </citation>
    <scope>NUCLEOTIDE SEQUENCE [LARGE SCALE GENOMIC DNA]</scope>
    <source>
        <strain evidence="1">P6</strain>
    </source>
</reference>
<evidence type="ECO:0000313" key="1">
    <source>
        <dbReference type="EMBL" id="KAI9906388.1"/>
    </source>
</evidence>
<proteinExistence type="predicted"/>
<name>A0ACC0VKJ7_9STRA</name>
<comment type="caution">
    <text evidence="1">The sequence shown here is derived from an EMBL/GenBank/DDBJ whole genome shotgun (WGS) entry which is preliminary data.</text>
</comment>
<dbReference type="EMBL" id="CM047587">
    <property type="protein sequence ID" value="KAI9906388.1"/>
    <property type="molecule type" value="Genomic_DNA"/>
</dbReference>
<sequence length="96" mass="10611">MRRGNNQLVLTCNMAHRDVSLENQESEYENERLVAKAQYISLEVAAQVSYSPVVANVWSLGTLLFMLLTGAPLLEFASPTSQEFKTVRAMGCCGVL</sequence>
<evidence type="ECO:0000313" key="2">
    <source>
        <dbReference type="Proteomes" id="UP001163321"/>
    </source>
</evidence>
<accession>A0ACC0VKJ7</accession>
<keyword evidence="2" id="KW-1185">Reference proteome</keyword>
<dbReference type="Proteomes" id="UP001163321">
    <property type="component" value="Chromosome 8"/>
</dbReference>
<organism evidence="1 2">
    <name type="scientific">Peronosclerospora sorghi</name>
    <dbReference type="NCBI Taxonomy" id="230839"/>
    <lineage>
        <taxon>Eukaryota</taxon>
        <taxon>Sar</taxon>
        <taxon>Stramenopiles</taxon>
        <taxon>Oomycota</taxon>
        <taxon>Peronosporomycetes</taxon>
        <taxon>Peronosporales</taxon>
        <taxon>Peronosporaceae</taxon>
        <taxon>Peronosclerospora</taxon>
    </lineage>
</organism>
<gene>
    <name evidence="1" type="ORF">PsorP6_003374</name>
</gene>
<protein>
    <submittedName>
        <fullName evidence="1">Uncharacterized protein</fullName>
    </submittedName>
</protein>